<dbReference type="PROSITE" id="PS50931">
    <property type="entry name" value="HTH_LYSR"/>
    <property type="match status" value="1"/>
</dbReference>
<dbReference type="PANTHER" id="PTHR30537">
    <property type="entry name" value="HTH-TYPE TRANSCRIPTIONAL REGULATOR"/>
    <property type="match status" value="1"/>
</dbReference>
<dbReference type="GO" id="GO:0043565">
    <property type="term" value="F:sequence-specific DNA binding"/>
    <property type="evidence" value="ECO:0007669"/>
    <property type="project" value="TreeGrafter"/>
</dbReference>
<dbReference type="InterPro" id="IPR036388">
    <property type="entry name" value="WH-like_DNA-bd_sf"/>
</dbReference>
<dbReference type="Gene3D" id="1.10.10.10">
    <property type="entry name" value="Winged helix-like DNA-binding domain superfamily/Winged helix DNA-binding domain"/>
    <property type="match status" value="1"/>
</dbReference>
<dbReference type="PANTHER" id="PTHR30537:SF3">
    <property type="entry name" value="TRANSCRIPTIONAL REGULATORY PROTEIN"/>
    <property type="match status" value="1"/>
</dbReference>
<dbReference type="InterPro" id="IPR000847">
    <property type="entry name" value="LysR_HTH_N"/>
</dbReference>
<dbReference type="RefSeq" id="WP_095610775.1">
    <property type="nucleotide sequence ID" value="NZ_NMPM01000036.1"/>
</dbReference>
<protein>
    <submittedName>
        <fullName evidence="6">LysR family transcriptional regulator</fullName>
    </submittedName>
</protein>
<reference evidence="6 8" key="1">
    <citation type="submission" date="2017-07" db="EMBL/GenBank/DDBJ databases">
        <title>Tamlnaduibacter salinus (Mi-7) genome sequencing.</title>
        <authorList>
            <person name="Verma A."/>
            <person name="Krishnamurthi S."/>
        </authorList>
    </citation>
    <scope>NUCLEOTIDE SEQUENCE [LARGE SCALE GENOMIC DNA]</scope>
    <source>
        <strain evidence="6 8">Mi-7</strain>
    </source>
</reference>
<evidence type="ECO:0000256" key="3">
    <source>
        <dbReference type="ARBA" id="ARBA00023125"/>
    </source>
</evidence>
<reference evidence="7 9" key="2">
    <citation type="submission" date="2018-04" db="EMBL/GenBank/DDBJ databases">
        <title>Genomic Encyclopedia of Type Strains, Phase IV (KMG-IV): sequencing the most valuable type-strain genomes for metagenomic binning, comparative biology and taxonomic classification.</title>
        <authorList>
            <person name="Goeker M."/>
        </authorList>
    </citation>
    <scope>NUCLEOTIDE SEQUENCE [LARGE SCALE GENOMIC DNA]</scope>
    <source>
        <strain evidence="7 9">DSM 28688</strain>
    </source>
</reference>
<dbReference type="Proteomes" id="UP000245887">
    <property type="component" value="Unassembled WGS sequence"/>
</dbReference>
<comment type="similarity">
    <text evidence="1">Belongs to the LysR transcriptional regulatory family.</text>
</comment>
<dbReference type="SUPFAM" id="SSF46785">
    <property type="entry name" value="Winged helix' DNA-binding domain"/>
    <property type="match status" value="1"/>
</dbReference>
<proteinExistence type="inferred from homology"/>
<dbReference type="Proteomes" id="UP000218332">
    <property type="component" value="Unassembled WGS sequence"/>
</dbReference>
<name>A0A2A2I355_9GAMM</name>
<evidence type="ECO:0000313" key="8">
    <source>
        <dbReference type="Proteomes" id="UP000218332"/>
    </source>
</evidence>
<dbReference type="AlphaFoldDB" id="A0A2A2I355"/>
<evidence type="ECO:0000256" key="1">
    <source>
        <dbReference type="ARBA" id="ARBA00009437"/>
    </source>
</evidence>
<evidence type="ECO:0000313" key="7">
    <source>
        <dbReference type="EMBL" id="PVY70040.1"/>
    </source>
</evidence>
<comment type="caution">
    <text evidence="6">The sequence shown here is derived from an EMBL/GenBank/DDBJ whole genome shotgun (WGS) entry which is preliminary data.</text>
</comment>
<feature type="domain" description="HTH lysR-type" evidence="5">
    <location>
        <begin position="6"/>
        <end position="63"/>
    </location>
</feature>
<keyword evidence="8" id="KW-1185">Reference proteome</keyword>
<dbReference type="OrthoDB" id="570111at2"/>
<dbReference type="Pfam" id="PF00126">
    <property type="entry name" value="HTH_1"/>
    <property type="match status" value="1"/>
</dbReference>
<evidence type="ECO:0000256" key="4">
    <source>
        <dbReference type="ARBA" id="ARBA00023163"/>
    </source>
</evidence>
<keyword evidence="3" id="KW-0238">DNA-binding</keyword>
<keyword evidence="2" id="KW-0805">Transcription regulation</keyword>
<dbReference type="EMBL" id="NMPM01000036">
    <property type="protein sequence ID" value="PAV26149.1"/>
    <property type="molecule type" value="Genomic_DNA"/>
</dbReference>
<sequence length="294" mass="32679">MNEQAMRWDDLQVVLAVAHTGSLSGAGRRLRVSHATVFRRLQDLEKRLGVRLFERSRGGYAPTLAGEDLATVAGRVQQEVHGAERRIAGQDLRLSGTIRVTTTDTLFAGLLAPLFNDFREQYPHISLEVVISNQRYSLSRREADIAIRPTNHPPDTLVGRRVTDIAQAVYGQRAQWNAAASPVAPESLRSEHWVGPDAHMGYATLEHWMADKTTSYRMDSMLGMQMAAREGSGIAVLPCYLGDQDDVLVRLSDPIEALATPLWLLTHPDLRQVTRIRTFMDAIADSVRARTAAM</sequence>
<accession>A0A2A2I355</accession>
<dbReference type="SUPFAM" id="SSF53850">
    <property type="entry name" value="Periplasmic binding protein-like II"/>
    <property type="match status" value="1"/>
</dbReference>
<dbReference type="GO" id="GO:0003700">
    <property type="term" value="F:DNA-binding transcription factor activity"/>
    <property type="evidence" value="ECO:0007669"/>
    <property type="project" value="InterPro"/>
</dbReference>
<dbReference type="Pfam" id="PF03466">
    <property type="entry name" value="LysR_substrate"/>
    <property type="match status" value="1"/>
</dbReference>
<dbReference type="InterPro" id="IPR036390">
    <property type="entry name" value="WH_DNA-bd_sf"/>
</dbReference>
<dbReference type="InterPro" id="IPR005119">
    <property type="entry name" value="LysR_subst-bd"/>
</dbReference>
<gene>
    <name evidence="7" type="ORF">C8D92_11070</name>
    <name evidence="6" type="ORF">CF392_07150</name>
</gene>
<evidence type="ECO:0000313" key="9">
    <source>
        <dbReference type="Proteomes" id="UP000245887"/>
    </source>
</evidence>
<dbReference type="EMBL" id="QEKQ01000010">
    <property type="protein sequence ID" value="PVY70040.1"/>
    <property type="molecule type" value="Genomic_DNA"/>
</dbReference>
<dbReference type="GO" id="GO:0006351">
    <property type="term" value="P:DNA-templated transcription"/>
    <property type="evidence" value="ECO:0007669"/>
    <property type="project" value="TreeGrafter"/>
</dbReference>
<evidence type="ECO:0000256" key="2">
    <source>
        <dbReference type="ARBA" id="ARBA00023015"/>
    </source>
</evidence>
<evidence type="ECO:0000313" key="6">
    <source>
        <dbReference type="EMBL" id="PAV26149.1"/>
    </source>
</evidence>
<evidence type="ECO:0000259" key="5">
    <source>
        <dbReference type="PROSITE" id="PS50931"/>
    </source>
</evidence>
<dbReference type="InterPro" id="IPR058163">
    <property type="entry name" value="LysR-type_TF_proteobact-type"/>
</dbReference>
<dbReference type="Gene3D" id="3.40.190.290">
    <property type="match status" value="1"/>
</dbReference>
<organism evidence="6 8">
    <name type="scientific">Tamilnaduibacter salinus</name>
    <dbReference type="NCBI Taxonomy" id="1484056"/>
    <lineage>
        <taxon>Bacteria</taxon>
        <taxon>Pseudomonadati</taxon>
        <taxon>Pseudomonadota</taxon>
        <taxon>Gammaproteobacteria</taxon>
        <taxon>Pseudomonadales</taxon>
        <taxon>Marinobacteraceae</taxon>
        <taxon>Tamilnaduibacter</taxon>
    </lineage>
</organism>
<keyword evidence="4" id="KW-0804">Transcription</keyword>